<dbReference type="EMBL" id="CP159279">
    <property type="protein sequence ID" value="XCH11580.1"/>
    <property type="molecule type" value="Genomic_DNA"/>
</dbReference>
<evidence type="ECO:0000256" key="1">
    <source>
        <dbReference type="SAM" id="MobiDB-lite"/>
    </source>
</evidence>
<dbReference type="RefSeq" id="WP_353711876.1">
    <property type="nucleotide sequence ID" value="NZ_CP159279.1"/>
</dbReference>
<feature type="domain" description="Helix-turn-helix" evidence="2">
    <location>
        <begin position="31"/>
        <end position="77"/>
    </location>
</feature>
<dbReference type="InterPro" id="IPR041657">
    <property type="entry name" value="HTH_17"/>
</dbReference>
<feature type="region of interest" description="Disordered" evidence="1">
    <location>
        <begin position="1"/>
        <end position="22"/>
    </location>
</feature>
<sequence length="95" mass="10729">MIDSPEVEPAANSDPVENDDRRAKYPPHLVLYTLEGVAAMCGISRSTAYRHLKEKLWPRHRIGTDLKFSEPDIEAIQARYRQAAELRAIRVVGNG</sequence>
<protein>
    <submittedName>
        <fullName evidence="3">Helix-turn-helix domain-containing protein</fullName>
    </submittedName>
</protein>
<evidence type="ECO:0000313" key="3">
    <source>
        <dbReference type="EMBL" id="XCH11580.1"/>
    </source>
</evidence>
<dbReference type="AlphaFoldDB" id="A0AAU8EPM3"/>
<proteinExistence type="predicted"/>
<evidence type="ECO:0000259" key="2">
    <source>
        <dbReference type="Pfam" id="PF12728"/>
    </source>
</evidence>
<accession>A0AAU8EPM3</accession>
<name>A0AAU8EPM3_9MICC</name>
<organism evidence="3">
    <name type="scientific">Arthrobacter sp. K5</name>
    <dbReference type="NCBI Taxonomy" id="2839623"/>
    <lineage>
        <taxon>Bacteria</taxon>
        <taxon>Bacillati</taxon>
        <taxon>Actinomycetota</taxon>
        <taxon>Actinomycetes</taxon>
        <taxon>Micrococcales</taxon>
        <taxon>Micrococcaceae</taxon>
        <taxon>Arthrobacter</taxon>
    </lineage>
</organism>
<dbReference type="Pfam" id="PF12728">
    <property type="entry name" value="HTH_17"/>
    <property type="match status" value="1"/>
</dbReference>
<reference evidence="3" key="1">
    <citation type="submission" date="2024-06" db="EMBL/GenBank/DDBJ databases">
        <title>Biodegradation of dimethachlon by Arthrobacter sp. K5: mechanistic insights and ecological implications.</title>
        <authorList>
            <person name="Hu S."/>
            <person name="Lu P."/>
        </authorList>
    </citation>
    <scope>NUCLEOTIDE SEQUENCE</scope>
    <source>
        <strain evidence="3">K5</strain>
    </source>
</reference>
<gene>
    <name evidence="3" type="ORF">ABRP34_00700</name>
</gene>